<reference evidence="1 2" key="1">
    <citation type="submission" date="2020-08" db="EMBL/GenBank/DDBJ databases">
        <title>Genomic Encyclopedia of Type Strains, Phase IV (KMG-V): Genome sequencing to study the core and pangenomes of soil and plant-associated prokaryotes.</title>
        <authorList>
            <person name="Whitman W."/>
        </authorList>
    </citation>
    <scope>NUCLEOTIDE SEQUENCE [LARGE SCALE GENOMIC DNA]</scope>
    <source>
        <strain evidence="1 2">SEMIA 4084</strain>
    </source>
</reference>
<evidence type="ECO:0000313" key="2">
    <source>
        <dbReference type="Proteomes" id="UP000585507"/>
    </source>
</evidence>
<protein>
    <submittedName>
        <fullName evidence="1">Uncharacterized protein</fullName>
    </submittedName>
</protein>
<keyword evidence="2" id="KW-1185">Reference proteome</keyword>
<dbReference type="Proteomes" id="UP000585507">
    <property type="component" value="Unassembled WGS sequence"/>
</dbReference>
<accession>A0A7W8X9V7</accession>
<comment type="caution">
    <text evidence="1">The sequence shown here is derived from an EMBL/GenBank/DDBJ whole genome shotgun (WGS) entry which is preliminary data.</text>
</comment>
<sequence>MSHLRNFITGNLTAPVMRALGTSSGGLTSLSIRLSEMAASCAAATERKKWRATTKMNSRPTISAYRVSIEGGPDG</sequence>
<dbReference type="EMBL" id="JACHBK010000010">
    <property type="protein sequence ID" value="MBB5537604.1"/>
    <property type="molecule type" value="Genomic_DNA"/>
</dbReference>
<dbReference type="RefSeq" id="WP_154663276.1">
    <property type="nucleotide sequence ID" value="NZ_JACHBK010000010.1"/>
</dbReference>
<evidence type="ECO:0000313" key="1">
    <source>
        <dbReference type="EMBL" id="MBB5537604.1"/>
    </source>
</evidence>
<dbReference type="AlphaFoldDB" id="A0A7W8X9V7"/>
<gene>
    <name evidence="1" type="ORF">GGD55_004324</name>
</gene>
<name>A0A7W8X9V7_9HYPH</name>
<proteinExistence type="predicted"/>
<organism evidence="1 2">
    <name type="scientific">Rhizobium giardinii</name>
    <dbReference type="NCBI Taxonomy" id="56731"/>
    <lineage>
        <taxon>Bacteria</taxon>
        <taxon>Pseudomonadati</taxon>
        <taxon>Pseudomonadota</taxon>
        <taxon>Alphaproteobacteria</taxon>
        <taxon>Hyphomicrobiales</taxon>
        <taxon>Rhizobiaceae</taxon>
        <taxon>Rhizobium/Agrobacterium group</taxon>
        <taxon>Rhizobium</taxon>
    </lineage>
</organism>